<protein>
    <submittedName>
        <fullName evidence="4">ATP-dependent helicase</fullName>
    </submittedName>
</protein>
<keyword evidence="4" id="KW-0378">Hydrolase</keyword>
<dbReference type="InterPro" id="IPR018973">
    <property type="entry name" value="MZB"/>
</dbReference>
<feature type="compositionally biased region" description="Low complexity" evidence="3">
    <location>
        <begin position="66"/>
        <end position="75"/>
    </location>
</feature>
<dbReference type="GO" id="GO:0006289">
    <property type="term" value="P:nucleotide-excision repair"/>
    <property type="evidence" value="ECO:0007669"/>
    <property type="project" value="TreeGrafter"/>
</dbReference>
<dbReference type="PANTHER" id="PTHR47957:SF3">
    <property type="entry name" value="ATP-DEPENDENT HELICASE HRQ1"/>
    <property type="match status" value="1"/>
</dbReference>
<dbReference type="InterPro" id="IPR014001">
    <property type="entry name" value="Helicase_ATP-bd"/>
</dbReference>
<dbReference type="Pfam" id="PF00271">
    <property type="entry name" value="Helicase_C"/>
    <property type="match status" value="1"/>
</dbReference>
<proteinExistence type="predicted"/>
<dbReference type="Pfam" id="PF00270">
    <property type="entry name" value="DEAD"/>
    <property type="match status" value="1"/>
</dbReference>
<feature type="region of interest" description="Disordered" evidence="3">
    <location>
        <begin position="66"/>
        <end position="85"/>
    </location>
</feature>
<dbReference type="SMART" id="SM00487">
    <property type="entry name" value="DEXDc"/>
    <property type="match status" value="1"/>
</dbReference>
<dbReference type="GO" id="GO:0043138">
    <property type="term" value="F:3'-5' DNA helicase activity"/>
    <property type="evidence" value="ECO:0007669"/>
    <property type="project" value="TreeGrafter"/>
</dbReference>
<reference evidence="4 5" key="1">
    <citation type="submission" date="2018-12" db="EMBL/GenBank/DDBJ databases">
        <authorList>
            <consortium name="Pathogen Informatics"/>
        </authorList>
    </citation>
    <scope>NUCLEOTIDE SEQUENCE [LARGE SCALE GENOMIC DNA]</scope>
    <source>
        <strain evidence="4 5">NCTC10951</strain>
    </source>
</reference>
<keyword evidence="2" id="KW-0067">ATP-binding</keyword>
<keyword evidence="1" id="KW-0547">Nucleotide-binding</keyword>
<dbReference type="InterPro" id="IPR001650">
    <property type="entry name" value="Helicase_C-like"/>
</dbReference>
<evidence type="ECO:0000256" key="2">
    <source>
        <dbReference type="ARBA" id="ARBA00022840"/>
    </source>
</evidence>
<dbReference type="PANTHER" id="PTHR47957">
    <property type="entry name" value="ATP-DEPENDENT HELICASE HRQ1"/>
    <property type="match status" value="1"/>
</dbReference>
<dbReference type="RefSeq" id="WP_126414283.1">
    <property type="nucleotide sequence ID" value="NZ_JASPER010000040.1"/>
</dbReference>
<dbReference type="KEGG" id="avc:NCTC10951_01771"/>
<dbReference type="Gene3D" id="3.40.50.300">
    <property type="entry name" value="P-loop containing nucleotide triphosphate hydrolases"/>
    <property type="match status" value="2"/>
</dbReference>
<feature type="region of interest" description="Disordered" evidence="3">
    <location>
        <begin position="1977"/>
        <end position="2009"/>
    </location>
</feature>
<feature type="compositionally biased region" description="Low complexity" evidence="3">
    <location>
        <begin position="1990"/>
        <end position="1999"/>
    </location>
</feature>
<dbReference type="SUPFAM" id="SSF52540">
    <property type="entry name" value="P-loop containing nucleoside triphosphate hydrolases"/>
    <property type="match status" value="2"/>
</dbReference>
<dbReference type="OrthoDB" id="3197455at2"/>
<dbReference type="Proteomes" id="UP000268658">
    <property type="component" value="Chromosome"/>
</dbReference>
<organism evidence="4 5">
    <name type="scientific">Actinomyces viscosus</name>
    <dbReference type="NCBI Taxonomy" id="1656"/>
    <lineage>
        <taxon>Bacteria</taxon>
        <taxon>Bacillati</taxon>
        <taxon>Actinomycetota</taxon>
        <taxon>Actinomycetes</taxon>
        <taxon>Actinomycetales</taxon>
        <taxon>Actinomycetaceae</taxon>
        <taxon>Actinomyces</taxon>
    </lineage>
</organism>
<dbReference type="SMART" id="SM00490">
    <property type="entry name" value="HELICc"/>
    <property type="match status" value="1"/>
</dbReference>
<evidence type="ECO:0000313" key="5">
    <source>
        <dbReference type="Proteomes" id="UP000268658"/>
    </source>
</evidence>
<dbReference type="InterPro" id="IPR027417">
    <property type="entry name" value="P-loop_NTPase"/>
</dbReference>
<dbReference type="PROSITE" id="PS51194">
    <property type="entry name" value="HELICASE_CTER"/>
    <property type="match status" value="1"/>
</dbReference>
<keyword evidence="4" id="KW-0347">Helicase</keyword>
<evidence type="ECO:0000256" key="3">
    <source>
        <dbReference type="SAM" id="MobiDB-lite"/>
    </source>
</evidence>
<dbReference type="EMBL" id="LR134477">
    <property type="protein sequence ID" value="VEI16619.1"/>
    <property type="molecule type" value="Genomic_DNA"/>
</dbReference>
<dbReference type="GO" id="GO:0003676">
    <property type="term" value="F:nucleic acid binding"/>
    <property type="evidence" value="ECO:0007669"/>
    <property type="project" value="InterPro"/>
</dbReference>
<name>A0A448PLN4_ACTVI</name>
<dbReference type="Pfam" id="PF09369">
    <property type="entry name" value="MZB"/>
    <property type="match status" value="1"/>
</dbReference>
<dbReference type="PROSITE" id="PS51192">
    <property type="entry name" value="HELICASE_ATP_BIND_1"/>
    <property type="match status" value="1"/>
</dbReference>
<gene>
    <name evidence="4" type="ORF">NCTC10951_01771</name>
</gene>
<evidence type="ECO:0000313" key="4">
    <source>
        <dbReference type="EMBL" id="VEI16619.1"/>
    </source>
</evidence>
<dbReference type="GO" id="GO:0005524">
    <property type="term" value="F:ATP binding"/>
    <property type="evidence" value="ECO:0007669"/>
    <property type="project" value="UniProtKB-KW"/>
</dbReference>
<dbReference type="InterPro" id="IPR011545">
    <property type="entry name" value="DEAD/DEAH_box_helicase_dom"/>
</dbReference>
<accession>A0A448PLN4</accession>
<dbReference type="GO" id="GO:0036297">
    <property type="term" value="P:interstrand cross-link repair"/>
    <property type="evidence" value="ECO:0007669"/>
    <property type="project" value="TreeGrafter"/>
</dbReference>
<sequence length="2201" mass="236376">MTLLLPSLQAERIRRSIVDYLSTTFALTDAEPRRVLADFLEDEKQGVFVGPFVRLRLPYLAASAPAAGPGATSPANQTTPADSPLNWDPGLAPYQHQEDAYRRLTTKAGHRPEPTIVTTGTGSGKTESFLHPVLDHVLRARAQGITGIKALILYPMNALATDQAGRLARLITNDPALAAVRAALYTGDSSAQPRKHVTADSLITDRYVIRDDPPDILLTNYKMLDQLLLRPEDRELWRASAASLTYLVLDEFHTYDSAQGTDVAMLLRRLGLTLRAHLPADDPRQEAFAASPLGPVCPVATSATLGDGADPSRMLAFARDVFGPDLPADAVVTETRADLDQWADAHRRAATAKGLTGLARSLRSLPGENLQALARLAQAASPAPEELLRGVVAHLYDLPEDLEDTLDAAALASALQAHPDVLDLVRAAERSTRLSELAHALLGPAHEPDLARRVLSAILAALSVVRAGLDGRPDRRAVNVEVTLWIREVTRVDRALSSLPAFRWSDAIAEQHQVDEPARPALYCRSCGRSGWGIVLAPTGQQEKEDQSHVRRDRKIGDPRFRALLHAPGEDADYRARLEAGEPAPQAHHPGLRWYSVNSRELLTRRPADDDPEAKEGLILPVLTLTGDERSIAEDSTRDVCPSCGDKDSIRFLGSAVATLLSVSLTTLFGDDALDDADKRALIFTDSVQDAAHRAGFVNQRSHTMSLRSALRGALTAEMPIEEWAEAALDDAQASAFDRYRLVPADLTEHKRFKPYWDPQAPVSGRSRAKPHVRRRLLFDIALEVGLQSTYGRTLEATGSVSVHVRAGEAAALIDLARQALGGGRQGALDGFEDLTDARLLTWVRGTLEHMRRDGAIDHEWLARYKRDDGKRLWIWYKRNRDQGQPAFPTGRAAPAFPQVGGGLDTRKSAFVPAGSSRSWYATWTRKCLDVVPTHAARLACALLAHLAEAEILTATSTDSGGTVYGLPAGRVVISPLGETAGEALLLVCGTCRTQLPAAAATVGQLDGAPCPAAACPGHLEAGPHPAESFYRSMYAGAHVRRVDSHEHTSLLDANERAKVETGFKRPDQLPGDPNVLVATPTLEMGIDIGDLSTVMLGSLPATVASYVQRVGRAGRRSGSALALAYVPGRRNQLPVLDEPTRLLNGSVAPPSTYLGAEEILRRQFLASVIDTLTRENHPAVPSGGHSRATAETALGATGDGSLIATMSERIERDGPLLAQAFTAAFTTRTPALDRLTAWVVQDGGAGPRQMLEQAAAEHRAESERLHRQERQIREALPELTVVADRPNATEEDARALRAAEGAQKAAQTRIFELKQEHWVSALERHGILPNYTLIDDSVRLSARVSWRDPETDEFRTEPCDVERASVHALKEFAPGATFYTRGLEMGIEGIDASDLQDQAQWWLTCEACGYVDVHGPQEHAPAAPPQCPRCGDTAIADVGRARRVMRLTRVFADVSRDDARIGDSSDERIRTHFEVLPLADIDPTRAVRQWSVEASGFGLARYRAMSLRWLNTGRALAGQSVDRVAGIAVASRDFRLCEACGKLDTSTGTSSAREHRPWCRHRSDPVEHAIGVDLMRELSTEALAFVLPLGFATDRVGVESLASAILLGLEITTGGSPDHLGIVGVPHPVAGGAPGETRPALLLHDTVPGGTGYLTDHDDPARLWRLLVRTGQRLATCPCRAEGKDMCPDCLQPHAVSGDVTRAAAFHAIGQLLGLETADTEGQFAGLDPDIPQWTVTDEAVRAGTGESPLEVRFRAALAELMSKEMAVRTISDPSGAPALEIDGGRWRIRPQLDASGTRPDFTCLRPGGRSPIAIFTDGRSYHASRTHNRLADDADKRARLRAAGYRVVSVGVEDLDGPWDPAWLDDNAVARLMNGSLGPARAGSVTEQAVAAWRGGPMALLEAMLLDDSGCPDTGPDPSPEARAMSALADSVWGPLVVGAAQRLPLSENASLHYSPTQEAGADPLWEALRALRPEDDLPEPGGATPDGTEPSGAAPASGGGTTGARTSGSVFAIPHLALAVRLTGTSTTGMALVLDDSEEALASPDHAEAWLTWLRLSNVLALAQSPVDITTTSRALAELRARADTRTTVTDVAGSPATMHDLGWDDVDRDLTPAAILTLLPHLAAAGVPHEGDGVELAGGIMTDLSWAAPKVAVLAEPQEGDVEALTADGWRVVVTGDDPARTTADICALIPELLEGH</sequence>
<evidence type="ECO:0000256" key="1">
    <source>
        <dbReference type="ARBA" id="ARBA00022741"/>
    </source>
</evidence>